<dbReference type="PROSITE" id="PS00143">
    <property type="entry name" value="INSULINASE"/>
    <property type="match status" value="1"/>
</dbReference>
<feature type="region of interest" description="Disordered" evidence="5">
    <location>
        <begin position="1011"/>
        <end position="1037"/>
    </location>
</feature>
<evidence type="ECO:0008006" key="11">
    <source>
        <dbReference type="Google" id="ProtNLM"/>
    </source>
</evidence>
<dbReference type="GO" id="GO:0006508">
    <property type="term" value="P:proteolysis"/>
    <property type="evidence" value="ECO:0007669"/>
    <property type="project" value="InterPro"/>
</dbReference>
<dbReference type="InterPro" id="IPR011765">
    <property type="entry name" value="Pept_M16_N"/>
</dbReference>
<feature type="domain" description="Peptidase M16 C-terminal" evidence="8">
    <location>
        <begin position="779"/>
        <end position="938"/>
    </location>
</feature>
<dbReference type="InterPro" id="IPR050361">
    <property type="entry name" value="MPP/UQCRC_Complex"/>
</dbReference>
<dbReference type="InterPro" id="IPR007863">
    <property type="entry name" value="Peptidase_M16_C"/>
</dbReference>
<name>W0AG89_9SPHN</name>
<evidence type="ECO:0000313" key="9">
    <source>
        <dbReference type="EMBL" id="AHE54670.1"/>
    </source>
</evidence>
<evidence type="ECO:0000259" key="7">
    <source>
        <dbReference type="Pfam" id="PF00675"/>
    </source>
</evidence>
<sequence length="1037" mass="112675">MLDDRVKHHGGARHVSIDVTGGRRKRPIDRPHMRSEYRRFARFALPLIAVMLVAPQIAAAQQQSAPATAQPRPAQPAPRAPQPGSAAPAAVPAPAETPWLYERSDIPPDTNWRFGTLANGLRYATRANGVPPGQVSVRVAIDAGSLMEQDSERGFAHFIEHLSFRGSTHVPDGEAKRIWQRLGASFGSDTNAQTTPTQTIYKLDLPRATPESLDESLKMLAGMMSGPTFTKSTVDTERAVVLAENRESQGAQRRAFEVQQSLLFAGQPLANRMPIGTIETLRGATAESLRAFHDRWYRPNKAVIAIAGDGDPAIFAQMIQKHFSAWQPKGPNPPEPDFGDPDPNQPVSRVLVEPSLPPLLTLATLRPWRFKDDTIVYNQGKMLDQLAMMIINRRLETRARAGGSYIAAQVSFDDVARSANATTIFVQPIGEDWKTALTDVRTVIAQAKEVAPSQAEIEREWQELDEALNVQVQTSRTEAAAKQAEDILQAVNIRETTASPQVILDIFRGMKGQATPQRMLEGTRRLFTGTADRALMVTPKDIPNGEADLAAAVKTEIKVDIAEARKDQAPVGFDRVPPIGGTPATIVSRAPLSLLNMETVELSNGVRLVLFPNNAEANKIMVNVRFGGGVRSLSPRKQTPHWAGEAVLYASGIGDLGADELDRLTSARRIGIQFETEEDAFELKSVTRAADLEDQLHLMAAQLSFPKWDEAPIKRLRAAMLAGYEAQSANASAVMNRELPSLLKSGDPRWSTPSRKEIEALDGKAFRRHFEPLLKEGPIEVLLFGDFETEQAIAAAEKTFGALAKRKPVTGPGAPARFPAHNTKPELRYHNGPADQAAATIAWPTGGGIAGIAESRRLEVLSQIFSDRLFDRFRQEQGASYSPFVSTSWPVGMDTGGYIFAMSQIEPDQVAAFYRMVNEIAVELATKPVTADELERAVGPMQQYVARASSGNTFWIEQLGGVSTDPRRAAALRQLPQDLASITPEVLQATAAKYLLPGKSFSLTVLPKPGAPATAAPALPAPGGLPAPVPPTGTPQP</sequence>
<dbReference type="SUPFAM" id="SSF63411">
    <property type="entry name" value="LuxS/MPP-like metallohydrolase"/>
    <property type="match status" value="3"/>
</dbReference>
<feature type="transmembrane region" description="Helical" evidence="6">
    <location>
        <begin position="40"/>
        <end position="58"/>
    </location>
</feature>
<reference evidence="9 10" key="1">
    <citation type="submission" date="2013-07" db="EMBL/GenBank/DDBJ databases">
        <title>Completed genome of Sphingomonas sanxanigenens NX02.</title>
        <authorList>
            <person name="Ma T."/>
            <person name="Huang H."/>
            <person name="Wu M."/>
            <person name="Li X."/>
            <person name="Li G."/>
        </authorList>
    </citation>
    <scope>NUCLEOTIDE SEQUENCE [LARGE SCALE GENOMIC DNA]</scope>
    <source>
        <strain evidence="9 10">NX02</strain>
    </source>
</reference>
<dbReference type="Pfam" id="PF05193">
    <property type="entry name" value="Peptidase_M16_C"/>
    <property type="match status" value="2"/>
</dbReference>
<dbReference type="PATRIC" id="fig|1123269.5.peg.2912"/>
<feature type="region of interest" description="Disordered" evidence="5">
    <location>
        <begin position="325"/>
        <end position="348"/>
    </location>
</feature>
<dbReference type="Gene3D" id="3.30.830.10">
    <property type="entry name" value="Metalloenzyme, LuxS/M16 peptidase-like"/>
    <property type="match status" value="3"/>
</dbReference>
<dbReference type="Proteomes" id="UP000018851">
    <property type="component" value="Chromosome"/>
</dbReference>
<comment type="similarity">
    <text evidence="2 4">Belongs to the peptidase M16 family.</text>
</comment>
<dbReference type="AlphaFoldDB" id="W0AG89"/>
<keyword evidence="3" id="KW-0378">Hydrolase</keyword>
<feature type="compositionally biased region" description="Pro residues" evidence="5">
    <location>
        <begin position="1019"/>
        <end position="1037"/>
    </location>
</feature>
<dbReference type="PANTHER" id="PTHR11851">
    <property type="entry name" value="METALLOPROTEASE"/>
    <property type="match status" value="1"/>
</dbReference>
<feature type="compositionally biased region" description="Low complexity" evidence="5">
    <location>
        <begin position="82"/>
        <end position="92"/>
    </location>
</feature>
<evidence type="ECO:0000256" key="4">
    <source>
        <dbReference type="RuleBase" id="RU004447"/>
    </source>
</evidence>
<keyword evidence="6" id="KW-0812">Transmembrane</keyword>
<feature type="region of interest" description="Disordered" evidence="5">
    <location>
        <begin position="1"/>
        <end position="31"/>
    </location>
</feature>
<feature type="domain" description="Peptidase M16 N-terminal" evidence="7">
    <location>
        <begin position="134"/>
        <end position="271"/>
    </location>
</feature>
<dbReference type="PANTHER" id="PTHR11851:SF49">
    <property type="entry name" value="MITOCHONDRIAL-PROCESSING PEPTIDASE SUBUNIT ALPHA"/>
    <property type="match status" value="1"/>
</dbReference>
<evidence type="ECO:0000256" key="3">
    <source>
        <dbReference type="ARBA" id="ARBA00023049"/>
    </source>
</evidence>
<evidence type="ECO:0000256" key="5">
    <source>
        <dbReference type="SAM" id="MobiDB-lite"/>
    </source>
</evidence>
<keyword evidence="3" id="KW-0482">Metalloprotease</keyword>
<evidence type="ECO:0000256" key="6">
    <source>
        <dbReference type="SAM" id="Phobius"/>
    </source>
</evidence>
<accession>W0AG89</accession>
<keyword evidence="6" id="KW-1133">Transmembrane helix</keyword>
<protein>
    <recommendedName>
        <fullName evidence="11">Peptidase M16</fullName>
    </recommendedName>
</protein>
<gene>
    <name evidence="9" type="ORF">NX02_14930</name>
</gene>
<dbReference type="InterPro" id="IPR011249">
    <property type="entry name" value="Metalloenz_LuxS/M16"/>
</dbReference>
<evidence type="ECO:0000256" key="2">
    <source>
        <dbReference type="ARBA" id="ARBA00007261"/>
    </source>
</evidence>
<dbReference type="Pfam" id="PF00675">
    <property type="entry name" value="Peptidase_M16"/>
    <property type="match status" value="1"/>
</dbReference>
<keyword evidence="10" id="KW-1185">Reference proteome</keyword>
<proteinExistence type="inferred from homology"/>
<organism evidence="9 10">
    <name type="scientific">Sphingomonas sanxanigenens DSM 19645 = NX02</name>
    <dbReference type="NCBI Taxonomy" id="1123269"/>
    <lineage>
        <taxon>Bacteria</taxon>
        <taxon>Pseudomonadati</taxon>
        <taxon>Pseudomonadota</taxon>
        <taxon>Alphaproteobacteria</taxon>
        <taxon>Sphingomonadales</taxon>
        <taxon>Sphingomonadaceae</taxon>
        <taxon>Sphingomonas</taxon>
    </lineage>
</organism>
<feature type="domain" description="Peptidase M16 C-terminal" evidence="8">
    <location>
        <begin position="285"/>
        <end position="459"/>
    </location>
</feature>
<dbReference type="STRING" id="1123269.NX02_14930"/>
<evidence type="ECO:0000313" key="10">
    <source>
        <dbReference type="Proteomes" id="UP000018851"/>
    </source>
</evidence>
<dbReference type="KEGG" id="ssan:NX02_14930"/>
<dbReference type="GO" id="GO:0046872">
    <property type="term" value="F:metal ion binding"/>
    <property type="evidence" value="ECO:0007669"/>
    <property type="project" value="InterPro"/>
</dbReference>
<dbReference type="InterPro" id="IPR001431">
    <property type="entry name" value="Pept_M16_Zn_BS"/>
</dbReference>
<keyword evidence="6" id="KW-0472">Membrane</keyword>
<comment type="cofactor">
    <cofactor evidence="1">
        <name>Zn(2+)</name>
        <dbReference type="ChEBI" id="CHEBI:29105"/>
    </cofactor>
</comment>
<feature type="region of interest" description="Disordered" evidence="5">
    <location>
        <begin position="63"/>
        <end position="92"/>
    </location>
</feature>
<dbReference type="eggNOG" id="COG0612">
    <property type="taxonomic scope" value="Bacteria"/>
</dbReference>
<dbReference type="HOGENOM" id="CLU_008156_0_0_5"/>
<keyword evidence="3" id="KW-0645">Protease</keyword>
<evidence type="ECO:0000259" key="8">
    <source>
        <dbReference type="Pfam" id="PF05193"/>
    </source>
</evidence>
<feature type="compositionally biased region" description="Low complexity" evidence="5">
    <location>
        <begin position="63"/>
        <end position="72"/>
    </location>
</feature>
<evidence type="ECO:0000256" key="1">
    <source>
        <dbReference type="ARBA" id="ARBA00001947"/>
    </source>
</evidence>
<dbReference type="EMBL" id="CP006644">
    <property type="protein sequence ID" value="AHE54670.1"/>
    <property type="molecule type" value="Genomic_DNA"/>
</dbReference>
<dbReference type="GO" id="GO:0004222">
    <property type="term" value="F:metalloendopeptidase activity"/>
    <property type="evidence" value="ECO:0007669"/>
    <property type="project" value="InterPro"/>
</dbReference>